<organism evidence="2">
    <name type="scientific">sediment metagenome</name>
    <dbReference type="NCBI Taxonomy" id="749907"/>
    <lineage>
        <taxon>unclassified sequences</taxon>
        <taxon>metagenomes</taxon>
        <taxon>ecological metagenomes</taxon>
    </lineage>
</organism>
<name>D9PIG2_9ZZZZ</name>
<evidence type="ECO:0000259" key="1">
    <source>
        <dbReference type="Pfam" id="PF01494"/>
    </source>
</evidence>
<evidence type="ECO:0000313" key="2">
    <source>
        <dbReference type="EMBL" id="EFK96656.1"/>
    </source>
</evidence>
<feature type="domain" description="FAD-binding" evidence="1">
    <location>
        <begin position="3"/>
        <end position="36"/>
    </location>
</feature>
<protein>
    <submittedName>
        <fullName evidence="2">Dehydrogenases (Flavoproteins)-like protein</fullName>
    </submittedName>
</protein>
<accession>D9PIG2</accession>
<gene>
    <name evidence="2" type="ORF">LDC_1320</name>
</gene>
<dbReference type="GO" id="GO:0071949">
    <property type="term" value="F:FAD binding"/>
    <property type="evidence" value="ECO:0007669"/>
    <property type="project" value="InterPro"/>
</dbReference>
<dbReference type="Gene3D" id="3.50.50.60">
    <property type="entry name" value="FAD/NAD(P)-binding domain"/>
    <property type="match status" value="1"/>
</dbReference>
<dbReference type="PRINTS" id="PR00420">
    <property type="entry name" value="RNGMNOXGNASE"/>
</dbReference>
<dbReference type="PANTHER" id="PTHR42685:SF22">
    <property type="entry name" value="CONDITIONED MEDIUM FACTOR RECEPTOR 1"/>
    <property type="match status" value="1"/>
</dbReference>
<feature type="non-terminal residue" evidence="2">
    <location>
        <position position="152"/>
    </location>
</feature>
<dbReference type="InterPro" id="IPR002938">
    <property type="entry name" value="FAD-bd"/>
</dbReference>
<dbReference type="Pfam" id="PF01494">
    <property type="entry name" value="FAD_binding_3"/>
    <property type="match status" value="1"/>
</dbReference>
<dbReference type="PANTHER" id="PTHR42685">
    <property type="entry name" value="GERANYLGERANYL DIPHOSPHATE REDUCTASE"/>
    <property type="match status" value="1"/>
</dbReference>
<dbReference type="InterPro" id="IPR036188">
    <property type="entry name" value="FAD/NAD-bd_sf"/>
</dbReference>
<reference evidence="2" key="2">
    <citation type="journal article" date="2011" name="Microb. Ecol.">
        <title>Taxonomic and Functional Metagenomic Profiling of the Microbial Community in the Anoxic Sediment of a Sub-saline Shallow Lake (Laguna de Carrizo, Central Spain).</title>
        <authorList>
            <person name="Ferrer M."/>
            <person name="Guazzaroni M.E."/>
            <person name="Richter M."/>
            <person name="Garcia-Salamanca A."/>
            <person name="Yarza P."/>
            <person name="Suarez-Suarez A."/>
            <person name="Solano J."/>
            <person name="Alcaide M."/>
            <person name="van Dillewijn P."/>
            <person name="Molina-Henares M.A."/>
            <person name="Lopez-Cortes N."/>
            <person name="Al-Ramahi Y."/>
            <person name="Guerrero C."/>
            <person name="Acosta A."/>
            <person name="de Eugenio L.I."/>
            <person name="Martinez V."/>
            <person name="Marques S."/>
            <person name="Rojo F."/>
            <person name="Santero E."/>
            <person name="Genilloud O."/>
            <person name="Perez-Perez J."/>
            <person name="Rossello-Mora R."/>
            <person name="Ramos J.L."/>
        </authorList>
    </citation>
    <scope>NUCLEOTIDE SEQUENCE</scope>
</reference>
<comment type="caution">
    <text evidence="2">The sequence shown here is derived from an EMBL/GenBank/DDBJ whole genome shotgun (WGS) entry which is preliminary data.</text>
</comment>
<dbReference type="InterPro" id="IPR050407">
    <property type="entry name" value="Geranylgeranyl_reductase"/>
</dbReference>
<sequence>MSRVDVVVAGSGPAGSAAAVVLARAGASVHLLATDRSRHGWAGESLPPGAEALIEAVFGNGILTEPPHVRAYGVRGAWGSADLVDTDFMSHPLGDGWHLDRAVFDRQIFAAAAAAGAVIAHGPGVTGVERTPWGWQVQSGMASLEARWVVDA</sequence>
<dbReference type="AlphaFoldDB" id="D9PIG2"/>
<proteinExistence type="predicted"/>
<dbReference type="EMBL" id="ADZX01000429">
    <property type="protein sequence ID" value="EFK96656.1"/>
    <property type="molecule type" value="Genomic_DNA"/>
</dbReference>
<dbReference type="SUPFAM" id="SSF51905">
    <property type="entry name" value="FAD/NAD(P)-binding domain"/>
    <property type="match status" value="1"/>
</dbReference>
<reference evidence="2" key="1">
    <citation type="submission" date="2010-07" db="EMBL/GenBank/DDBJ databases">
        <authorList>
            <consortium name="CONSOLIDER consortium CSD2007-00005"/>
            <person name="Guazzaroni M.-E."/>
            <person name="Richter M."/>
            <person name="Garcia-Salamanca A."/>
            <person name="Yarza P."/>
            <person name="Ferrer M."/>
        </authorList>
    </citation>
    <scope>NUCLEOTIDE SEQUENCE</scope>
</reference>